<dbReference type="EMBL" id="AAIIOQ010000010">
    <property type="protein sequence ID" value="ECE6360262.1"/>
    <property type="molecule type" value="Genomic_DNA"/>
</dbReference>
<proteinExistence type="predicted"/>
<protein>
    <submittedName>
        <fullName evidence="1">Type VI secretion system baseplate subunit TssG</fullName>
    </submittedName>
</protein>
<dbReference type="InterPro" id="IPR010732">
    <property type="entry name" value="T6SS_TssG-like"/>
</dbReference>
<dbReference type="Pfam" id="PF06996">
    <property type="entry name" value="T6SS_TssG"/>
    <property type="match status" value="1"/>
</dbReference>
<name>A0A344R453_SALER</name>
<dbReference type="NCBIfam" id="TIGR03347">
    <property type="entry name" value="VI_chp_1"/>
    <property type="match status" value="1"/>
</dbReference>
<sequence length="345" mass="39171">MDGENRAVPGDVEDAETRFLHNVCHGNFYRVTELLYRQQQDELSLRTAPERETVRFRASASTAFPLRDIESLEKNAAGQYIMTTTFLGLSGSSSPLPGYYLDNLAWQQAQGNSTTVDFLGMFTHRWTQFLYHIRRKYRWYTRFRPDGTDTITQRMYALIGLGNPRVRERLNICHTKLLAYAGTLAGAGRSPDIICNLVSHCFDLPKVTLQPWQFRRVAIPVDQQTRLGVTEPGPDGTVRGRSVLGKNFVLGERVPDRGGKFMLCIDNLPLTRYLAFLPEGEEYLPLTTLVSFLMRDQLAWDLRLGLEPDAIGGMRLGDKRCSQLGRTCFIGKPPKEAFVTITVRR</sequence>
<reference evidence="1" key="1">
    <citation type="submission" date="2018-06" db="EMBL/GenBank/DDBJ databases">
        <authorList>
            <person name="Ashton P.M."/>
            <person name="Dallman T."/>
            <person name="Nair S."/>
            <person name="De Pinna E."/>
            <person name="Peters T."/>
            <person name="Grant K."/>
        </authorList>
    </citation>
    <scope>NUCLEOTIDE SEQUENCE [LARGE SCALE GENOMIC DNA]</scope>
    <source>
        <strain evidence="1">319688</strain>
    </source>
</reference>
<dbReference type="PANTHER" id="PTHR35564:SF3">
    <property type="entry name" value="TYPE VI SECRETION SYSTEM BASEPLATE SUBUNIT TSSG"/>
    <property type="match status" value="1"/>
</dbReference>
<accession>A0A3U9T684</accession>
<accession>A0A344R453</accession>
<organism evidence="1">
    <name type="scientific">Salmonella enterica subsp. salamae</name>
    <dbReference type="NCBI Taxonomy" id="59202"/>
    <lineage>
        <taxon>Bacteria</taxon>
        <taxon>Pseudomonadati</taxon>
        <taxon>Pseudomonadota</taxon>
        <taxon>Gammaproteobacteria</taxon>
        <taxon>Enterobacterales</taxon>
        <taxon>Enterobacteriaceae</taxon>
        <taxon>Salmonella</taxon>
    </lineage>
</organism>
<dbReference type="Proteomes" id="UP000839852">
    <property type="component" value="Unassembled WGS sequence"/>
</dbReference>
<gene>
    <name evidence="1" type="primary">tssG</name>
    <name evidence="1" type="ORF">DPA05_11210</name>
</gene>
<dbReference type="PANTHER" id="PTHR35564">
    <property type="match status" value="1"/>
</dbReference>
<comment type="caution">
    <text evidence="1">The sequence shown here is derived from an EMBL/GenBank/DDBJ whole genome shotgun (WGS) entry which is preliminary data.</text>
</comment>
<dbReference type="AlphaFoldDB" id="A0A344R453"/>
<evidence type="ECO:0000313" key="1">
    <source>
        <dbReference type="EMBL" id="ECE6360262.1"/>
    </source>
</evidence>